<dbReference type="InterPro" id="IPR044560">
    <property type="entry name" value="MOase"/>
</dbReference>
<dbReference type="InterPro" id="IPR002938">
    <property type="entry name" value="FAD-bd"/>
</dbReference>
<feature type="domain" description="FAD-binding" evidence="4">
    <location>
        <begin position="12"/>
        <end position="324"/>
    </location>
</feature>
<dbReference type="AlphaFoldDB" id="A0A9R0T856"/>
<dbReference type="SUPFAM" id="SSF51905">
    <property type="entry name" value="FAD/NAD(P)-binding domain"/>
    <property type="match status" value="1"/>
</dbReference>
<evidence type="ECO:0000256" key="2">
    <source>
        <dbReference type="ARBA" id="ARBA00023033"/>
    </source>
</evidence>
<dbReference type="PRINTS" id="PR00420">
    <property type="entry name" value="RNGMNOXGNASE"/>
</dbReference>
<comment type="similarity">
    <text evidence="3">Belongs to the 3-hydroxybenzoate 6-hydroxylase family.</text>
</comment>
<dbReference type="Proteomes" id="UP000324705">
    <property type="component" value="Chromosome 4B"/>
</dbReference>
<evidence type="ECO:0000256" key="1">
    <source>
        <dbReference type="ARBA" id="ARBA00023002"/>
    </source>
</evidence>
<sequence>MEEQDEEITAEHVVVVGAGPAGLAVALGLHRKGVRSVVLESSPALRASGYAITTWPNAFRALDALGVGDKIRKLHLHIQGLRVFSASTGEIAHELDFTLQENGGPHETCRVRRDLLLRALAEELPAGTIRYSSKIVSIDDQDGAAKILHLADGSTLRAKVLIGCDGVNSVVAKWLGLPKPSRGLAHYPDGHGFRPEFLQFIGLGFRFGFVPCDDTRIYWFYTWSPSQNVSADKGVDVESAADMKQHVLARLRSSKVPAGALEVVERSDMSDASAAPLRFRSPLGNVCVAGDALHPMTPDLGQGGCSALEDGVILARCLGDAVLGRKAGTEKERIESGLREYAGMRRWRSVQLAGAAYMVGFVQQSDNAIVSFLREKVLAGALARSLVKRAALCAGEVAPQPPDAMCAQPFDWIQSKKKKTNRPLLSFFFLGQSCSG</sequence>
<evidence type="ECO:0000313" key="5">
    <source>
        <dbReference type="EMBL" id="VAI08971.1"/>
    </source>
</evidence>
<evidence type="ECO:0000313" key="6">
    <source>
        <dbReference type="Proteomes" id="UP000324705"/>
    </source>
</evidence>
<dbReference type="GO" id="GO:0004497">
    <property type="term" value="F:monooxygenase activity"/>
    <property type="evidence" value="ECO:0007669"/>
    <property type="project" value="UniProtKB-KW"/>
</dbReference>
<dbReference type="Pfam" id="PF01494">
    <property type="entry name" value="FAD_binding_3"/>
    <property type="match status" value="1"/>
</dbReference>
<accession>A0A9R0T856</accession>
<dbReference type="OMA" id="PSQWAIF"/>
<dbReference type="Gramene" id="TRITD4Bv1G161060.1">
    <property type="protein sequence ID" value="TRITD4Bv1G161060.1"/>
    <property type="gene ID" value="TRITD4Bv1G161060"/>
</dbReference>
<organism evidence="5 6">
    <name type="scientific">Triticum turgidum subsp. durum</name>
    <name type="common">Durum wheat</name>
    <name type="synonym">Triticum durum</name>
    <dbReference type="NCBI Taxonomy" id="4567"/>
    <lineage>
        <taxon>Eukaryota</taxon>
        <taxon>Viridiplantae</taxon>
        <taxon>Streptophyta</taxon>
        <taxon>Embryophyta</taxon>
        <taxon>Tracheophyta</taxon>
        <taxon>Spermatophyta</taxon>
        <taxon>Magnoliopsida</taxon>
        <taxon>Liliopsida</taxon>
        <taxon>Poales</taxon>
        <taxon>Poaceae</taxon>
        <taxon>BOP clade</taxon>
        <taxon>Pooideae</taxon>
        <taxon>Triticodae</taxon>
        <taxon>Triticeae</taxon>
        <taxon>Triticinae</taxon>
        <taxon>Triticum</taxon>
    </lineage>
</organism>
<dbReference type="InterPro" id="IPR036188">
    <property type="entry name" value="FAD/NAD-bd_sf"/>
</dbReference>
<evidence type="ECO:0000259" key="4">
    <source>
        <dbReference type="Pfam" id="PF01494"/>
    </source>
</evidence>
<keyword evidence="1" id="KW-0560">Oxidoreductase</keyword>
<dbReference type="Gene3D" id="3.50.50.60">
    <property type="entry name" value="FAD/NAD(P)-binding domain"/>
    <property type="match status" value="1"/>
</dbReference>
<dbReference type="EMBL" id="LT934118">
    <property type="protein sequence ID" value="VAI08971.1"/>
    <property type="molecule type" value="Genomic_DNA"/>
</dbReference>
<keyword evidence="6" id="KW-1185">Reference proteome</keyword>
<protein>
    <recommendedName>
        <fullName evidence="4">FAD-binding domain-containing protein</fullName>
    </recommendedName>
</protein>
<evidence type="ECO:0000256" key="3">
    <source>
        <dbReference type="ARBA" id="ARBA00024018"/>
    </source>
</evidence>
<name>A0A9R0T856_TRITD</name>
<keyword evidence="2" id="KW-0503">Monooxygenase</keyword>
<dbReference type="PANTHER" id="PTHR45934:SF28">
    <property type="entry name" value="OS03G0153100 PROTEIN"/>
    <property type="match status" value="1"/>
</dbReference>
<proteinExistence type="inferred from homology"/>
<gene>
    <name evidence="5" type="ORF">TRITD_4Bv1G161060</name>
</gene>
<dbReference type="GO" id="GO:0071949">
    <property type="term" value="F:FAD binding"/>
    <property type="evidence" value="ECO:0007669"/>
    <property type="project" value="InterPro"/>
</dbReference>
<reference evidence="5 6" key="1">
    <citation type="submission" date="2017-09" db="EMBL/GenBank/DDBJ databases">
        <authorList>
            <consortium name="International Durum Wheat Genome Sequencing Consortium (IDWGSC)"/>
            <person name="Milanesi L."/>
        </authorList>
    </citation>
    <scope>NUCLEOTIDE SEQUENCE [LARGE SCALE GENOMIC DNA]</scope>
    <source>
        <strain evidence="6">cv. Svevo</strain>
    </source>
</reference>
<dbReference type="PANTHER" id="PTHR45934">
    <property type="entry name" value="FAD/NAD(P)-BINDING OXIDOREDUCTASE FAMILY PROTEIN"/>
    <property type="match status" value="1"/>
</dbReference>